<dbReference type="Pfam" id="PF23451">
    <property type="entry name" value="Zn_ribbon_PaaD"/>
    <property type="match status" value="1"/>
</dbReference>
<keyword evidence="5" id="KW-1185">Reference proteome</keyword>
<protein>
    <submittedName>
        <fullName evidence="4">Phenylacetate-CoA oxygenase subunit PaaJ</fullName>
    </submittedName>
</protein>
<feature type="compositionally biased region" description="Basic residues" evidence="1">
    <location>
        <begin position="62"/>
        <end position="72"/>
    </location>
</feature>
<dbReference type="Proteomes" id="UP000559809">
    <property type="component" value="Unassembled WGS sequence"/>
</dbReference>
<evidence type="ECO:0000259" key="2">
    <source>
        <dbReference type="Pfam" id="PF01883"/>
    </source>
</evidence>
<evidence type="ECO:0000313" key="4">
    <source>
        <dbReference type="EMBL" id="NYT50155.1"/>
    </source>
</evidence>
<dbReference type="PANTHER" id="PTHR42831:SF3">
    <property type="entry name" value="1,2-PHENYLACETYL-COA EPOXIDASE, SUBUNIT D-RELATED"/>
    <property type="match status" value="1"/>
</dbReference>
<dbReference type="NCBIfam" id="TIGR02159">
    <property type="entry name" value="PA_CoA_Oxy4"/>
    <property type="match status" value="1"/>
</dbReference>
<feature type="region of interest" description="Disordered" evidence="1">
    <location>
        <begin position="1"/>
        <end position="73"/>
    </location>
</feature>
<comment type="caution">
    <text evidence="4">The sequence shown here is derived from an EMBL/GenBank/DDBJ whole genome shotgun (WGS) entry which is preliminary data.</text>
</comment>
<feature type="region of interest" description="Disordered" evidence="1">
    <location>
        <begin position="103"/>
        <end position="217"/>
    </location>
</feature>
<dbReference type="EMBL" id="JACCEM010000006">
    <property type="protein sequence ID" value="NYT50155.1"/>
    <property type="molecule type" value="Genomic_DNA"/>
</dbReference>
<feature type="compositionally biased region" description="Basic residues" evidence="1">
    <location>
        <begin position="122"/>
        <end position="131"/>
    </location>
</feature>
<dbReference type="Gene3D" id="3.30.300.130">
    <property type="entry name" value="Fe-S cluster assembly (FSCA)"/>
    <property type="match status" value="1"/>
</dbReference>
<dbReference type="PANTHER" id="PTHR42831">
    <property type="entry name" value="FE-S PROTEIN MATURATION AUXILIARY FACTOR YITW"/>
    <property type="match status" value="1"/>
</dbReference>
<dbReference type="SUPFAM" id="SSF117916">
    <property type="entry name" value="Fe-S cluster assembly (FSCA) domain-like"/>
    <property type="match status" value="1"/>
</dbReference>
<organism evidence="4 5">
    <name type="scientific">Parapusillimonas granuli</name>
    <dbReference type="NCBI Taxonomy" id="380911"/>
    <lineage>
        <taxon>Bacteria</taxon>
        <taxon>Pseudomonadati</taxon>
        <taxon>Pseudomonadota</taxon>
        <taxon>Betaproteobacteria</taxon>
        <taxon>Burkholderiales</taxon>
        <taxon>Alcaligenaceae</taxon>
        <taxon>Parapusillimonas</taxon>
    </lineage>
</organism>
<accession>A0A853FW01</accession>
<name>A0A853FW01_9BURK</name>
<evidence type="ECO:0000313" key="5">
    <source>
        <dbReference type="Proteomes" id="UP000559809"/>
    </source>
</evidence>
<dbReference type="Pfam" id="PF01883">
    <property type="entry name" value="FeS_assembly_P"/>
    <property type="match status" value="1"/>
</dbReference>
<evidence type="ECO:0000259" key="3">
    <source>
        <dbReference type="Pfam" id="PF23451"/>
    </source>
</evidence>
<gene>
    <name evidence="4" type="primary">paaJ</name>
    <name evidence="4" type="ORF">H0A72_12625</name>
</gene>
<evidence type="ECO:0000256" key="1">
    <source>
        <dbReference type="SAM" id="MobiDB-lite"/>
    </source>
</evidence>
<feature type="domain" description="MIP18 family-like" evidence="2">
    <location>
        <begin position="240"/>
        <end position="304"/>
    </location>
</feature>
<dbReference type="InterPro" id="IPR056572">
    <property type="entry name" value="Zn_ribbon_PaaD"/>
</dbReference>
<feature type="compositionally biased region" description="Basic residues" evidence="1">
    <location>
        <begin position="34"/>
        <end position="44"/>
    </location>
</feature>
<dbReference type="AlphaFoldDB" id="A0A853FW01"/>
<dbReference type="InterPro" id="IPR052339">
    <property type="entry name" value="Fe-S_Maturation_MIP18"/>
</dbReference>
<reference evidence="4 5" key="1">
    <citation type="submission" date="2020-07" db="EMBL/GenBank/DDBJ databases">
        <title>Taxonomic revisions and descriptions of new bacterial species based on genomic comparisons in the high-G+C-content subgroup of the family Alcaligenaceae.</title>
        <authorList>
            <person name="Szabo A."/>
            <person name="Felfoldi T."/>
        </authorList>
    </citation>
    <scope>NUCLEOTIDE SEQUENCE [LARGE SCALE GENOMIC DNA]</scope>
    <source>
        <strain evidence="4 5">LMG 24012</strain>
    </source>
</reference>
<feature type="domain" description="PaaD zinc beta ribbon" evidence="3">
    <location>
        <begin position="350"/>
        <end position="396"/>
    </location>
</feature>
<feature type="compositionally biased region" description="Basic and acidic residues" evidence="1">
    <location>
        <begin position="1"/>
        <end position="17"/>
    </location>
</feature>
<feature type="compositionally biased region" description="Basic residues" evidence="1">
    <location>
        <begin position="140"/>
        <end position="163"/>
    </location>
</feature>
<proteinExistence type="predicted"/>
<dbReference type="InterPro" id="IPR002744">
    <property type="entry name" value="MIP18-like"/>
</dbReference>
<dbReference type="InterPro" id="IPR011883">
    <property type="entry name" value="PaaD-like"/>
</dbReference>
<dbReference type="InterPro" id="IPR034904">
    <property type="entry name" value="FSCA_dom_sf"/>
</dbReference>
<sequence length="398" mass="42879">MDRPWARPRRGNGDHQRGARPAGPGAHVADAGRRSRRQGPRRRPAGLSAGRPAIPQLSARGARQRPLRRHHGAPVPVRRLALFPAAGALRLVGSAHRRHCRQVAQGSHLPRAPFLRRPGAPGRRHRRKPRPHAGSAGRRLALRGRALPRRRRHRRPGRARRRSAALVLVAGLGGPRRRGAARSHADAAPQGRGRPSRPPGRHHRAPHRGAGLYPGRDAASAKGLSGGVVVITATGRPSAEQLMQWLAAVADPEIPVLSVADLGLIRDVGWEGDTCVVTITPTYSGCPAMREISDAIVAALNAQGVGRVRVDTRLSPAWTTDWMSEKGRAALKGYGIAPPAEKAVDISGITRRNAQVVVPCPQCGSHDTRLVSHFGSTSCKALYRCSHCGEPFDYFKAH</sequence>